<evidence type="ECO:0000256" key="2">
    <source>
        <dbReference type="SAM" id="Phobius"/>
    </source>
</evidence>
<feature type="region of interest" description="Disordered" evidence="1">
    <location>
        <begin position="1"/>
        <end position="25"/>
    </location>
</feature>
<name>H9BA57_EIMTE</name>
<accession>H9BA57</accession>
<keyword evidence="2" id="KW-0472">Membrane</keyword>
<feature type="transmembrane region" description="Helical" evidence="2">
    <location>
        <begin position="56"/>
        <end position="75"/>
    </location>
</feature>
<dbReference type="AlphaFoldDB" id="H9BA57"/>
<protein>
    <recommendedName>
        <fullName evidence="4">Transmembrane protein</fullName>
    </recommendedName>
</protein>
<dbReference type="VEuPathDB" id="ToxoDB:ETH_00019400"/>
<proteinExistence type="evidence at transcript level"/>
<feature type="transmembrane region" description="Helical" evidence="2">
    <location>
        <begin position="173"/>
        <end position="191"/>
    </location>
</feature>
<evidence type="ECO:0000313" key="3">
    <source>
        <dbReference type="EMBL" id="AET50867.1"/>
    </source>
</evidence>
<dbReference type="EMBL" id="JN987644">
    <property type="protein sequence ID" value="AET50867.1"/>
    <property type="molecule type" value="mRNA"/>
</dbReference>
<organism evidence="3">
    <name type="scientific">Eimeria tenella</name>
    <name type="common">Coccidian parasite</name>
    <dbReference type="NCBI Taxonomy" id="5802"/>
    <lineage>
        <taxon>Eukaryota</taxon>
        <taxon>Sar</taxon>
        <taxon>Alveolata</taxon>
        <taxon>Apicomplexa</taxon>
        <taxon>Conoidasida</taxon>
        <taxon>Coccidia</taxon>
        <taxon>Eucoccidiorida</taxon>
        <taxon>Eimeriorina</taxon>
        <taxon>Eimeriidae</taxon>
        <taxon>Eimeria</taxon>
    </lineage>
</organism>
<keyword evidence="2" id="KW-1133">Transmembrane helix</keyword>
<reference evidence="3" key="1">
    <citation type="journal article" date="2012" name="BMC Genomics">
        <title>Characterisation of full-length cDNA sequences provides insights into the Eimeria tenella transcriptome.</title>
        <authorList>
            <person name="Amiruddin N."/>
            <person name="Lee X.W."/>
            <person name="Blake D.P."/>
            <person name="Suzuki Y."/>
            <person name="Tay Y.L."/>
            <person name="Lim L.S."/>
            <person name="Tomley F.M."/>
            <person name="Watanabe J."/>
            <person name="Sugimoto C."/>
            <person name="Wan K.L."/>
        </authorList>
    </citation>
    <scope>NUCLEOTIDE SEQUENCE</scope>
    <source>
        <strain evidence="3">Houghton</strain>
    </source>
</reference>
<evidence type="ECO:0000256" key="1">
    <source>
        <dbReference type="SAM" id="MobiDB-lite"/>
    </source>
</evidence>
<evidence type="ECO:0008006" key="4">
    <source>
        <dbReference type="Google" id="ProtNLM"/>
    </source>
</evidence>
<sequence>MAGRDTCDMGTGRRAPASPRCGAHAQGHETLVARDSSSKVMGSARRQTRLRPFRRCGLLALVVLQLLLVGHYSAAVDAARSADIPVVENMEGEVSAHTAGGVAQRGASAGVDAGVASQNAGPVGVTVSSEEQEKANLELLRTFMLEADATETEKSSDTQYFLGVMSQKIKRHFLVDLLSVVLLFAGYYILATGLEPRPTPKPTAKAPRV</sequence>
<dbReference type="VEuPathDB" id="ToxoDB:ETH2_1222500"/>
<keyword evidence="2" id="KW-0812">Transmembrane</keyword>